<dbReference type="Proteomes" id="UP000438448">
    <property type="component" value="Unassembled WGS sequence"/>
</dbReference>
<dbReference type="AlphaFoldDB" id="A0A7K0CY39"/>
<comment type="caution">
    <text evidence="2">The sequence shown here is derived from an EMBL/GenBank/DDBJ whole genome shotgun (WGS) entry which is preliminary data.</text>
</comment>
<evidence type="ECO:0000313" key="3">
    <source>
        <dbReference type="Proteomes" id="UP000438448"/>
    </source>
</evidence>
<name>A0A7K0CY39_9NOCA</name>
<evidence type="ECO:0000313" key="2">
    <source>
        <dbReference type="EMBL" id="MQY18419.1"/>
    </source>
</evidence>
<sequence length="42" mass="4150">MSVPHDLSACAAGNIVTPGALAEGPGGASAGRHRGLRLEVPR</sequence>
<gene>
    <name evidence="2" type="ORF">NRB20_14950</name>
</gene>
<proteinExistence type="predicted"/>
<feature type="region of interest" description="Disordered" evidence="1">
    <location>
        <begin position="17"/>
        <end position="42"/>
    </location>
</feature>
<keyword evidence="3" id="KW-1185">Reference proteome</keyword>
<evidence type="ECO:0000256" key="1">
    <source>
        <dbReference type="SAM" id="MobiDB-lite"/>
    </source>
</evidence>
<reference evidence="2 3" key="1">
    <citation type="submission" date="2019-10" db="EMBL/GenBank/DDBJ databases">
        <title>Nocardia macrotermitis sp. nov. and Nocardia aurantia sp. nov., isolated from the gut of fungus growing-termite Macrotermes natalensis.</title>
        <authorList>
            <person name="Benndorf R."/>
            <person name="Schwitalla J."/>
            <person name="Martin K."/>
            <person name="De Beer W."/>
            <person name="Kaster A.-K."/>
            <person name="Vollmers J."/>
            <person name="Poulsen M."/>
            <person name="Beemelmanns C."/>
        </authorList>
    </citation>
    <scope>NUCLEOTIDE SEQUENCE [LARGE SCALE GENOMIC DNA]</scope>
    <source>
        <strain evidence="2 3">RB20</strain>
    </source>
</reference>
<accession>A0A7K0CY39</accession>
<organism evidence="2 3">
    <name type="scientific">Nocardia macrotermitis</name>
    <dbReference type="NCBI Taxonomy" id="2585198"/>
    <lineage>
        <taxon>Bacteria</taxon>
        <taxon>Bacillati</taxon>
        <taxon>Actinomycetota</taxon>
        <taxon>Actinomycetes</taxon>
        <taxon>Mycobacteriales</taxon>
        <taxon>Nocardiaceae</taxon>
        <taxon>Nocardia</taxon>
    </lineage>
</organism>
<protein>
    <submittedName>
        <fullName evidence="2">Uncharacterized protein</fullName>
    </submittedName>
</protein>
<dbReference type="EMBL" id="WEGK01000003">
    <property type="protein sequence ID" value="MQY18419.1"/>
    <property type="molecule type" value="Genomic_DNA"/>
</dbReference>